<dbReference type="PROSITE" id="PS01040">
    <property type="entry name" value="SBP_BACTERIAL_5"/>
    <property type="match status" value="1"/>
</dbReference>
<dbReference type="GO" id="GO:1904680">
    <property type="term" value="F:peptide transmembrane transporter activity"/>
    <property type="evidence" value="ECO:0007669"/>
    <property type="project" value="TreeGrafter"/>
</dbReference>
<evidence type="ECO:0000313" key="8">
    <source>
        <dbReference type="EMBL" id="SOC41772.1"/>
    </source>
</evidence>
<dbReference type="PANTHER" id="PTHR30290:SF9">
    <property type="entry name" value="OLIGOPEPTIDE-BINDING PROTEIN APPA"/>
    <property type="match status" value="1"/>
</dbReference>
<dbReference type="Gene3D" id="3.90.76.10">
    <property type="entry name" value="Dipeptide-binding Protein, Domain 1"/>
    <property type="match status" value="1"/>
</dbReference>
<reference evidence="9" key="1">
    <citation type="submission" date="2017-08" db="EMBL/GenBank/DDBJ databases">
        <authorList>
            <person name="Varghese N."/>
            <person name="Submissions S."/>
        </authorList>
    </citation>
    <scope>NUCLEOTIDE SEQUENCE [LARGE SCALE GENOMIC DNA]</scope>
    <source>
        <strain evidence="9">JC23</strain>
    </source>
</reference>
<evidence type="ECO:0000256" key="4">
    <source>
        <dbReference type="ARBA" id="ARBA00022729"/>
    </source>
</evidence>
<evidence type="ECO:0000256" key="5">
    <source>
        <dbReference type="SAM" id="MobiDB-lite"/>
    </source>
</evidence>
<dbReference type="AlphaFoldDB" id="A0A285UIZ5"/>
<dbReference type="InterPro" id="IPR000914">
    <property type="entry name" value="SBP_5_dom"/>
</dbReference>
<dbReference type="CDD" id="cd08499">
    <property type="entry name" value="PBP2_Ylib_like"/>
    <property type="match status" value="1"/>
</dbReference>
<feature type="region of interest" description="Disordered" evidence="5">
    <location>
        <begin position="24"/>
        <end position="78"/>
    </location>
</feature>
<evidence type="ECO:0000259" key="7">
    <source>
        <dbReference type="Pfam" id="PF00496"/>
    </source>
</evidence>
<dbReference type="InterPro" id="IPR023765">
    <property type="entry name" value="SBP_5_CS"/>
</dbReference>
<dbReference type="GO" id="GO:0043190">
    <property type="term" value="C:ATP-binding cassette (ABC) transporter complex"/>
    <property type="evidence" value="ECO:0007669"/>
    <property type="project" value="InterPro"/>
</dbReference>
<dbReference type="SUPFAM" id="SSF53850">
    <property type="entry name" value="Periplasmic binding protein-like II"/>
    <property type="match status" value="1"/>
</dbReference>
<feature type="chain" id="PRO_5039574978" evidence="6">
    <location>
        <begin position="19"/>
        <end position="532"/>
    </location>
</feature>
<evidence type="ECO:0000256" key="2">
    <source>
        <dbReference type="ARBA" id="ARBA00005695"/>
    </source>
</evidence>
<gene>
    <name evidence="8" type="ORF">SAMN05877842_11130</name>
</gene>
<feature type="compositionally biased region" description="Basic and acidic residues" evidence="5">
    <location>
        <begin position="28"/>
        <end position="39"/>
    </location>
</feature>
<comment type="subcellular location">
    <subcellularLocation>
        <location evidence="1">Cell membrane</location>
        <topology evidence="1">Lipid-anchor</topology>
    </subcellularLocation>
</comment>
<dbReference type="Pfam" id="PF00496">
    <property type="entry name" value="SBP_bac_5"/>
    <property type="match status" value="1"/>
</dbReference>
<dbReference type="PANTHER" id="PTHR30290">
    <property type="entry name" value="PERIPLASMIC BINDING COMPONENT OF ABC TRANSPORTER"/>
    <property type="match status" value="1"/>
</dbReference>
<evidence type="ECO:0000256" key="1">
    <source>
        <dbReference type="ARBA" id="ARBA00004193"/>
    </source>
</evidence>
<organism evidence="8 9">
    <name type="scientific">Ureibacillus acetophenoni</name>
    <dbReference type="NCBI Taxonomy" id="614649"/>
    <lineage>
        <taxon>Bacteria</taxon>
        <taxon>Bacillati</taxon>
        <taxon>Bacillota</taxon>
        <taxon>Bacilli</taxon>
        <taxon>Bacillales</taxon>
        <taxon>Caryophanaceae</taxon>
        <taxon>Ureibacillus</taxon>
    </lineage>
</organism>
<evidence type="ECO:0000313" key="9">
    <source>
        <dbReference type="Proteomes" id="UP000219252"/>
    </source>
</evidence>
<keyword evidence="3" id="KW-0813">Transport</keyword>
<accession>A0A285UIZ5</accession>
<dbReference type="EMBL" id="OBQC01000011">
    <property type="protein sequence ID" value="SOC41772.1"/>
    <property type="molecule type" value="Genomic_DNA"/>
</dbReference>
<feature type="domain" description="Solute-binding protein family 5" evidence="7">
    <location>
        <begin position="97"/>
        <end position="452"/>
    </location>
</feature>
<name>A0A285UIZ5_9BACL</name>
<dbReference type="OrthoDB" id="9796817at2"/>
<dbReference type="PIRSF" id="PIRSF002741">
    <property type="entry name" value="MppA"/>
    <property type="match status" value="1"/>
</dbReference>
<dbReference type="GO" id="GO:0015833">
    <property type="term" value="P:peptide transport"/>
    <property type="evidence" value="ECO:0007669"/>
    <property type="project" value="TreeGrafter"/>
</dbReference>
<dbReference type="Proteomes" id="UP000219252">
    <property type="component" value="Unassembled WGS sequence"/>
</dbReference>
<keyword evidence="4 6" id="KW-0732">Signal</keyword>
<evidence type="ECO:0000256" key="3">
    <source>
        <dbReference type="ARBA" id="ARBA00022448"/>
    </source>
</evidence>
<dbReference type="Gene3D" id="3.10.105.10">
    <property type="entry name" value="Dipeptide-binding Protein, Domain 3"/>
    <property type="match status" value="1"/>
</dbReference>
<evidence type="ECO:0000256" key="6">
    <source>
        <dbReference type="SAM" id="SignalP"/>
    </source>
</evidence>
<dbReference type="GO" id="GO:0042597">
    <property type="term" value="C:periplasmic space"/>
    <property type="evidence" value="ECO:0007669"/>
    <property type="project" value="UniProtKB-ARBA"/>
</dbReference>
<proteinExistence type="inferred from homology"/>
<protein>
    <submittedName>
        <fullName evidence="8">Peptide/nickel transport system substrate-binding protein</fullName>
    </submittedName>
</protein>
<dbReference type="RefSeq" id="WP_097150236.1">
    <property type="nucleotide sequence ID" value="NZ_OBQC01000011.1"/>
</dbReference>
<comment type="similarity">
    <text evidence="2">Belongs to the bacterial solute-binding protein 5 family.</text>
</comment>
<feature type="compositionally biased region" description="Low complexity" evidence="5">
    <location>
        <begin position="40"/>
        <end position="50"/>
    </location>
</feature>
<dbReference type="InterPro" id="IPR039424">
    <property type="entry name" value="SBP_5"/>
</dbReference>
<dbReference type="Gene3D" id="3.40.190.10">
    <property type="entry name" value="Periplasmic binding protein-like II"/>
    <property type="match status" value="1"/>
</dbReference>
<feature type="signal peptide" evidence="6">
    <location>
        <begin position="1"/>
        <end position="18"/>
    </location>
</feature>
<dbReference type="PROSITE" id="PS51257">
    <property type="entry name" value="PROKAR_LIPOPROTEIN"/>
    <property type="match status" value="1"/>
</dbReference>
<dbReference type="InterPro" id="IPR030678">
    <property type="entry name" value="Peptide/Ni-bd"/>
</dbReference>
<keyword evidence="9" id="KW-1185">Reference proteome</keyword>
<sequence>MSKRLFQLLLLTLILVLAACSTNQGSTDTKDTSSDKEEGSTTTTTEETTTSGGGELVFVTPSDAPTLDPHGVNDTASNNATTQIYERLVDYAADGSIVPLLATEFSALDETTWEFKLREGVKFHDGTDFNAEAVKVNIERITDPEFASPKAFILNTIEEVVIVDDYTVHLKTSSPFAPLPAHLAHNAGSIIAPSAIEEENNGGKTVDENPIGTGPFKLKNWNRGAEILLEKNNDYWGEPAKVDGVKIVVVPEQSTRVAMLETGEANVMLVGASDVARVEAMDSVEIDRVRGTRMDYVGFNVTKAPFDNVKVRQAIAMAINKDDVVNGILDGQGVAAVGPLAPTVVGNYQGLTPLEYDVEAAKALLAEAGYPDGFETTLYVNDGSQERADIAELTQAHLAQIGIDVKIEVIEWGAFLEQTAAGDHEMFILGWTTVTADADYGLYALFHSSQFGSPGNRSFYKNERVDELLDYARSESDQEKRNEAYKEISEILVEEVPMVYLQHPDFVHGMNGIEGLFVNFSGTPFFKDVTFK</sequence>